<dbReference type="PROSITE" id="PS51485">
    <property type="entry name" value="PHYTOCYANIN"/>
    <property type="match status" value="1"/>
</dbReference>
<dbReference type="SUPFAM" id="SSF49503">
    <property type="entry name" value="Cupredoxins"/>
    <property type="match status" value="1"/>
</dbReference>
<dbReference type="FunFam" id="2.60.40.420:FF:000048">
    <property type="entry name" value="Early nodulin-like protein 18"/>
    <property type="match status" value="1"/>
</dbReference>
<dbReference type="Gene3D" id="2.60.40.420">
    <property type="entry name" value="Cupredoxins - blue copper proteins"/>
    <property type="match status" value="1"/>
</dbReference>
<keyword evidence="5" id="KW-1185">Reference proteome</keyword>
<comment type="caution">
    <text evidence="4">The sequence shown here is derived from an EMBL/GenBank/DDBJ whole genome shotgun (WGS) entry which is preliminary data.</text>
</comment>
<accession>A0AAN7LDP3</accession>
<protein>
    <recommendedName>
        <fullName evidence="3">Phytocyanin domain-containing protein</fullName>
    </recommendedName>
</protein>
<dbReference type="InterPro" id="IPR039391">
    <property type="entry name" value="Phytocyanin-like"/>
</dbReference>
<evidence type="ECO:0000313" key="5">
    <source>
        <dbReference type="Proteomes" id="UP001346149"/>
    </source>
</evidence>
<evidence type="ECO:0000256" key="2">
    <source>
        <dbReference type="SAM" id="Phobius"/>
    </source>
</evidence>
<keyword evidence="2" id="KW-0812">Transmembrane</keyword>
<organism evidence="4 5">
    <name type="scientific">Trapa natans</name>
    <name type="common">Water chestnut</name>
    <dbReference type="NCBI Taxonomy" id="22666"/>
    <lineage>
        <taxon>Eukaryota</taxon>
        <taxon>Viridiplantae</taxon>
        <taxon>Streptophyta</taxon>
        <taxon>Embryophyta</taxon>
        <taxon>Tracheophyta</taxon>
        <taxon>Spermatophyta</taxon>
        <taxon>Magnoliopsida</taxon>
        <taxon>eudicotyledons</taxon>
        <taxon>Gunneridae</taxon>
        <taxon>Pentapetalae</taxon>
        <taxon>rosids</taxon>
        <taxon>malvids</taxon>
        <taxon>Myrtales</taxon>
        <taxon>Lythraceae</taxon>
        <taxon>Trapa</taxon>
    </lineage>
</organism>
<dbReference type="GO" id="GO:0005886">
    <property type="term" value="C:plasma membrane"/>
    <property type="evidence" value="ECO:0007669"/>
    <property type="project" value="TreeGrafter"/>
</dbReference>
<dbReference type="AlphaFoldDB" id="A0AAN7LDP3"/>
<dbReference type="CDD" id="cd04216">
    <property type="entry name" value="Phytocyanin"/>
    <property type="match status" value="1"/>
</dbReference>
<proteinExistence type="predicted"/>
<dbReference type="Proteomes" id="UP001346149">
    <property type="component" value="Unassembled WGS sequence"/>
</dbReference>
<dbReference type="EMBL" id="JAXQNO010000014">
    <property type="protein sequence ID" value="KAK4784316.1"/>
    <property type="molecule type" value="Genomic_DNA"/>
</dbReference>
<name>A0AAN7LDP3_TRANT</name>
<dbReference type="InterPro" id="IPR003245">
    <property type="entry name" value="Phytocyanin_dom"/>
</dbReference>
<feature type="region of interest" description="Disordered" evidence="1">
    <location>
        <begin position="160"/>
        <end position="217"/>
    </location>
</feature>
<keyword evidence="2" id="KW-0472">Membrane</keyword>
<gene>
    <name evidence="4" type="ORF">SAY86_018684</name>
</gene>
<dbReference type="InterPro" id="IPR008972">
    <property type="entry name" value="Cupredoxin"/>
</dbReference>
<keyword evidence="2" id="KW-1133">Transmembrane helix</keyword>
<dbReference type="PANTHER" id="PTHR33021">
    <property type="entry name" value="BLUE COPPER PROTEIN"/>
    <property type="match status" value="1"/>
</dbReference>
<evidence type="ECO:0000313" key="4">
    <source>
        <dbReference type="EMBL" id="KAK4784316.1"/>
    </source>
</evidence>
<evidence type="ECO:0000256" key="1">
    <source>
        <dbReference type="SAM" id="MobiDB-lite"/>
    </source>
</evidence>
<dbReference type="Pfam" id="PF02298">
    <property type="entry name" value="Cu_bind_like"/>
    <property type="match status" value="1"/>
</dbReference>
<feature type="transmembrane region" description="Helical" evidence="2">
    <location>
        <begin position="6"/>
        <end position="29"/>
    </location>
</feature>
<dbReference type="PANTHER" id="PTHR33021:SF6">
    <property type="entry name" value="EARLY NODULIN-LIKE PROTEIN 18"/>
    <property type="match status" value="1"/>
</dbReference>
<reference evidence="4 5" key="1">
    <citation type="journal article" date="2023" name="Hortic Res">
        <title>Pangenome of water caltrop reveals structural variations and asymmetric subgenome divergence after allopolyploidization.</title>
        <authorList>
            <person name="Zhang X."/>
            <person name="Chen Y."/>
            <person name="Wang L."/>
            <person name="Yuan Y."/>
            <person name="Fang M."/>
            <person name="Shi L."/>
            <person name="Lu R."/>
            <person name="Comes H.P."/>
            <person name="Ma Y."/>
            <person name="Chen Y."/>
            <person name="Huang G."/>
            <person name="Zhou Y."/>
            <person name="Zheng Z."/>
            <person name="Qiu Y."/>
        </authorList>
    </citation>
    <scope>NUCLEOTIDE SEQUENCE [LARGE SCALE GENOMIC DNA]</scope>
    <source>
        <strain evidence="4">F231</strain>
    </source>
</reference>
<dbReference type="GO" id="GO:0009055">
    <property type="term" value="F:electron transfer activity"/>
    <property type="evidence" value="ECO:0007669"/>
    <property type="project" value="InterPro"/>
</dbReference>
<evidence type="ECO:0000259" key="3">
    <source>
        <dbReference type="PROSITE" id="PS51485"/>
    </source>
</evidence>
<sequence>MASQSGLPFSLLIPSLSSATLFLLLLLLLPLQSEAYKNYTVGDSLGWYDSSVKAGVDYQKWASGKNFSLGDFLIFNTDTNHSVIQTYNLTTYSLCDYDNAMESDTIQWSSSNPSNTETQPVTVAVPLVKEGTNYFFSSDYDGDQCRDGHQRFQINVTHGQGLPKDLATDNQGAPAPLGPVSGNDDDSAPDTIVPANFDKPHNESAADVGDSPSAAGPSGGLTGTGRIMLMASCLLFLACIPHVVV</sequence>
<feature type="domain" description="Phytocyanin" evidence="3">
    <location>
        <begin position="37"/>
        <end position="158"/>
    </location>
</feature>